<gene>
    <name evidence="1" type="ORF">H8Q88_20500</name>
</gene>
<proteinExistence type="predicted"/>
<reference evidence="1" key="1">
    <citation type="submission" date="2020-08" db="EMBL/GenBank/DDBJ databases">
        <title>Genome Sequencing and Pan-Genome Analysis of Migratory bird Vibrio Strains, Inner Mongolia.</title>
        <authorList>
            <person name="Zheng L."/>
        </authorList>
    </citation>
    <scope>NUCLEOTIDE SEQUENCE</scope>
    <source>
        <strain evidence="1">M13F</strain>
    </source>
</reference>
<evidence type="ECO:0000313" key="2">
    <source>
        <dbReference type="Proteomes" id="UP000615796"/>
    </source>
</evidence>
<dbReference type="Proteomes" id="UP000615796">
    <property type="component" value="Unassembled WGS sequence"/>
</dbReference>
<accession>A0A9X0UJ91</accession>
<evidence type="ECO:0000313" key="1">
    <source>
        <dbReference type="EMBL" id="MBC5853262.1"/>
    </source>
</evidence>
<protein>
    <submittedName>
        <fullName evidence="1">Uncharacterized protein</fullName>
    </submittedName>
</protein>
<comment type="caution">
    <text evidence="1">The sequence shown here is derived from an EMBL/GenBank/DDBJ whole genome shotgun (WGS) entry which is preliminary data.</text>
</comment>
<dbReference type="RefSeq" id="WP_187027408.1">
    <property type="nucleotide sequence ID" value="NZ_JACRUP010000030.1"/>
</dbReference>
<organism evidence="1 2">
    <name type="scientific">Vibrio metschnikovii</name>
    <dbReference type="NCBI Taxonomy" id="28172"/>
    <lineage>
        <taxon>Bacteria</taxon>
        <taxon>Pseudomonadati</taxon>
        <taxon>Pseudomonadota</taxon>
        <taxon>Gammaproteobacteria</taxon>
        <taxon>Vibrionales</taxon>
        <taxon>Vibrionaceae</taxon>
        <taxon>Vibrio</taxon>
    </lineage>
</organism>
<name>A0A9X0UJ91_VIBME</name>
<dbReference type="EMBL" id="JACRUP010000030">
    <property type="protein sequence ID" value="MBC5853262.1"/>
    <property type="molecule type" value="Genomic_DNA"/>
</dbReference>
<dbReference type="AlphaFoldDB" id="A0A9X0UJ91"/>
<sequence>MIKFSVIEGSSQCMALIHTPDGQFISSCDFEINPESKLIQIRDMVSRIDSETMLFQMMGAYASNKGYHITPHRAIKRNKRRHEPEMQMWNYMFKNSEKFQANALDEISEVTPYQASIRCSYSIPCPEWIHNRVSVHLSDGMEDSVKRALSDSQTVREDVLNSAVTIFIEDNYPLPLANHDTAENTYTGYDLKQVVENYTSGKCMFLALALQEKFGLDVRMCIDKYEDWIIEHAWAGSGNITVDANGISENYVWEMSPSGSYYENVTKEQIFNLMIRSKIYPEFTKDLGEKAIRDAHKMIDNYLLMVEPGINNINVENNLNMVSSSLTL</sequence>
<keyword evidence="2" id="KW-1185">Reference proteome</keyword>